<dbReference type="GO" id="GO:0003676">
    <property type="term" value="F:nucleic acid binding"/>
    <property type="evidence" value="ECO:0007669"/>
    <property type="project" value="InterPro"/>
</dbReference>
<reference evidence="2 3" key="1">
    <citation type="submission" date="2017-11" db="EMBL/GenBank/DDBJ databases">
        <title>The genome of Rhizophagus clarus HR1 reveals common genetic basis of auxotrophy among arbuscular mycorrhizal fungi.</title>
        <authorList>
            <person name="Kobayashi Y."/>
        </authorList>
    </citation>
    <scope>NUCLEOTIDE SEQUENCE [LARGE SCALE GENOMIC DNA]</scope>
    <source>
        <strain evidence="2 3">HR1</strain>
    </source>
</reference>
<dbReference type="Proteomes" id="UP000247702">
    <property type="component" value="Unassembled WGS sequence"/>
</dbReference>
<evidence type="ECO:0000259" key="1">
    <source>
        <dbReference type="Pfam" id="PF13358"/>
    </source>
</evidence>
<dbReference type="InterPro" id="IPR047655">
    <property type="entry name" value="Transpos_IS630-like"/>
</dbReference>
<dbReference type="PANTHER" id="PTHR46564">
    <property type="entry name" value="TRANSPOSASE"/>
    <property type="match status" value="1"/>
</dbReference>
<gene>
    <name evidence="2" type="ORF">RclHR1_11620012</name>
</gene>
<evidence type="ECO:0000313" key="3">
    <source>
        <dbReference type="Proteomes" id="UP000247702"/>
    </source>
</evidence>
<dbReference type="AlphaFoldDB" id="A0A2Z6Q4X7"/>
<dbReference type="NCBIfam" id="NF033545">
    <property type="entry name" value="transpos_IS630"/>
    <property type="match status" value="1"/>
</dbReference>
<dbReference type="Gene3D" id="3.30.420.10">
    <property type="entry name" value="Ribonuclease H-like superfamily/Ribonuclease H"/>
    <property type="match status" value="1"/>
</dbReference>
<dbReference type="InterPro" id="IPR009057">
    <property type="entry name" value="Homeodomain-like_sf"/>
</dbReference>
<dbReference type="SUPFAM" id="SSF46689">
    <property type="entry name" value="Homeodomain-like"/>
    <property type="match status" value="1"/>
</dbReference>
<feature type="domain" description="Tc1-like transposase DDE" evidence="1">
    <location>
        <begin position="144"/>
        <end position="285"/>
    </location>
</feature>
<protein>
    <recommendedName>
        <fullName evidence="1">Tc1-like transposase DDE domain-containing protein</fullName>
    </recommendedName>
</protein>
<organism evidence="2 3">
    <name type="scientific">Rhizophagus clarus</name>
    <dbReference type="NCBI Taxonomy" id="94130"/>
    <lineage>
        <taxon>Eukaryota</taxon>
        <taxon>Fungi</taxon>
        <taxon>Fungi incertae sedis</taxon>
        <taxon>Mucoromycota</taxon>
        <taxon>Glomeromycotina</taxon>
        <taxon>Glomeromycetes</taxon>
        <taxon>Glomerales</taxon>
        <taxon>Glomeraceae</taxon>
        <taxon>Rhizophagus</taxon>
    </lineage>
</organism>
<dbReference type="InterPro" id="IPR036397">
    <property type="entry name" value="RNaseH_sf"/>
</dbReference>
<dbReference type="EMBL" id="BEXD01000183">
    <property type="protein sequence ID" value="GBB85057.1"/>
    <property type="molecule type" value="Genomic_DNA"/>
</dbReference>
<dbReference type="STRING" id="94130.A0A2Z6Q4X7"/>
<dbReference type="InterPro" id="IPR012337">
    <property type="entry name" value="RNaseH-like_sf"/>
</dbReference>
<comment type="caution">
    <text evidence="2">The sequence shown here is derived from an EMBL/GenBank/DDBJ whole genome shotgun (WGS) entry which is preliminary data.</text>
</comment>
<keyword evidence="3" id="KW-1185">Reference proteome</keyword>
<name>A0A2Z6Q4X7_9GLOM</name>
<dbReference type="InterPro" id="IPR038717">
    <property type="entry name" value="Tc1-like_DDE_dom"/>
</dbReference>
<accession>A0A2Z6Q4X7</accession>
<dbReference type="PANTHER" id="PTHR46564:SF1">
    <property type="entry name" value="TRANSPOSASE"/>
    <property type="match status" value="1"/>
</dbReference>
<dbReference type="Pfam" id="PF13358">
    <property type="entry name" value="DDE_3"/>
    <property type="match status" value="1"/>
</dbReference>
<sequence length="318" mass="37103">MPKQLSEDLKWRVIYYLVDGYSQKETAKRLYISVGVVNRVWEIYKFWGCVIDPFRENQGRKKTFNTYDMKILQELITEKVDWFLDELVYEMARRTGKIVSVPTLWRSLSFCGITRKKLQKAAKERNEFLRSDFILKISDYNLEQLIFIDETAKDERSISRAYGYSTINTRAMKSVVFIRGKRYTILPALTLDGIIAAEIIEGSCNKENFQAFIINQVIPQMNPFPGKNSVIIMDNAVIHHDEALVELIEETGGKVVYLPPYSPDFNPIETAFSTLKAWFKRYRDFVEICDDIEYLILYALSQITPDMARNYFAGSIYI</sequence>
<proteinExistence type="predicted"/>
<evidence type="ECO:0000313" key="2">
    <source>
        <dbReference type="EMBL" id="GBB85057.1"/>
    </source>
</evidence>
<dbReference type="SUPFAM" id="SSF53098">
    <property type="entry name" value="Ribonuclease H-like"/>
    <property type="match status" value="1"/>
</dbReference>